<gene>
    <name evidence="10" type="ORF">ACHAW5_006110</name>
</gene>
<dbReference type="PANTHER" id="PTHR11767:SF102">
    <property type="entry name" value="INWARDLY RECTIFYING POTASSIUM CHANNEL 1, ISOFORM F"/>
    <property type="match status" value="1"/>
</dbReference>
<dbReference type="PANTHER" id="PTHR11767">
    <property type="entry name" value="INWARD RECTIFIER POTASSIUM CHANNEL"/>
    <property type="match status" value="1"/>
</dbReference>
<comment type="caution">
    <text evidence="10">The sequence shown here is derived from an EMBL/GenBank/DDBJ whole genome shotgun (WGS) entry which is preliminary data.</text>
</comment>
<dbReference type="EMBL" id="JALLAZ020000865">
    <property type="protein sequence ID" value="KAL3785894.1"/>
    <property type="molecule type" value="Genomic_DNA"/>
</dbReference>
<accession>A0ABD3PDS1</accession>
<evidence type="ECO:0000256" key="2">
    <source>
        <dbReference type="ARBA" id="ARBA00022538"/>
    </source>
</evidence>
<dbReference type="Gene3D" id="1.10.287.70">
    <property type="match status" value="1"/>
</dbReference>
<keyword evidence="1 7" id="KW-0813">Transport</keyword>
<reference evidence="10 11" key="1">
    <citation type="submission" date="2024-10" db="EMBL/GenBank/DDBJ databases">
        <title>Updated reference genomes for cyclostephanoid diatoms.</title>
        <authorList>
            <person name="Roberts W.R."/>
            <person name="Alverson A.J."/>
        </authorList>
    </citation>
    <scope>NUCLEOTIDE SEQUENCE [LARGE SCALE GENOMIC DNA]</scope>
    <source>
        <strain evidence="10 11">AJA276-08</strain>
    </source>
</reference>
<keyword evidence="3 7" id="KW-0851">Voltage-gated channel</keyword>
<keyword evidence="9" id="KW-0472">Membrane</keyword>
<dbReference type="InterPro" id="IPR014756">
    <property type="entry name" value="Ig_E-set"/>
</dbReference>
<dbReference type="GO" id="GO:0034702">
    <property type="term" value="C:monoatomic ion channel complex"/>
    <property type="evidence" value="ECO:0007669"/>
    <property type="project" value="UniProtKB-KW"/>
</dbReference>
<feature type="region of interest" description="Disordered" evidence="8">
    <location>
        <begin position="421"/>
        <end position="444"/>
    </location>
</feature>
<dbReference type="Gene3D" id="2.60.40.1400">
    <property type="entry name" value="G protein-activated inward rectifier potassium channel 1"/>
    <property type="match status" value="1"/>
</dbReference>
<dbReference type="Proteomes" id="UP001530315">
    <property type="component" value="Unassembled WGS sequence"/>
</dbReference>
<keyword evidence="7 9" id="KW-0812">Transmembrane</keyword>
<dbReference type="GO" id="GO:0006813">
    <property type="term" value="P:potassium ion transport"/>
    <property type="evidence" value="ECO:0007669"/>
    <property type="project" value="UniProtKB-KW"/>
</dbReference>
<dbReference type="InterPro" id="IPR016449">
    <property type="entry name" value="K_chnl_inward-rec_Kir"/>
</dbReference>
<evidence type="ECO:0000256" key="1">
    <source>
        <dbReference type="ARBA" id="ARBA00022448"/>
    </source>
</evidence>
<evidence type="ECO:0000256" key="9">
    <source>
        <dbReference type="SAM" id="Phobius"/>
    </source>
</evidence>
<feature type="transmembrane region" description="Helical" evidence="9">
    <location>
        <begin position="204"/>
        <end position="225"/>
    </location>
</feature>
<sequence>MMDDECIEPGDAAPVTPRDGFGLGSGIGDGGIILPAREDTNALSLHDGFVSEHHIVATPIDNERRNKPTTPGGGLLSEIKADIKVKFFRKSSSSSFSDSRHRGGDDGGGGVEEMGEDSRGEEVTAEDDENQNRMWRLQAKRGRRDAGRIRNCMRFFYACMNCGAVTESSIEQISYSGSRRCHPDMWLSDFFGWLFRKGWATISILSLIWFYSLVLLFTMIIMWAANIDPDCLRIGGKTVVEIGKDSLFLDAFSLSWNTFSTVGYGSTYPALSTESDKDGDARCAFIHFVTALEALVGVVYAGFTGAIIFAKVTRITQRADVRFSTPLTVTFGPGVEARLVNVGKDGSRDAVRKFGDNAEEMAGPSPFPVLTFRIANTMHEMLGAEIISARLNVAAVIENDRHQGQVSEELARTINRDRMARRRSTWEKTKRRSIASESERSNRTTVTERISDATLRTSMTERISDATSENALTNLRSLNEFVYKGITSLASTIVKINEEEEVSAKKPPRITFAKLELDEPGHPLFKRIWKINHVIDQDSPLLTAEAKRAILNNNGQWPHKWNNHQAVRRSIRFKQLVVSFTGLSNLTGVGYQFVNVLYRGRSGGHKADLNLLNDVTEQVGGGGEPLNVRDISSGRFGDANDAV</sequence>
<name>A0ABD3PDS1_9STRA</name>
<dbReference type="SUPFAM" id="SSF81296">
    <property type="entry name" value="E set domains"/>
    <property type="match status" value="1"/>
</dbReference>
<comment type="similarity">
    <text evidence="7">Belongs to the inward rectifier-type potassium channel (TC 1.A.2.1) family.</text>
</comment>
<keyword evidence="5 7" id="KW-0406">Ion transport</keyword>
<keyword evidence="9" id="KW-1133">Transmembrane helix</keyword>
<protein>
    <recommendedName>
        <fullName evidence="12">Inward rectifier potassium channel C-terminal domain-containing protein</fullName>
    </recommendedName>
</protein>
<dbReference type="AlphaFoldDB" id="A0ABD3PDS1"/>
<feature type="region of interest" description="Disordered" evidence="8">
    <location>
        <begin position="93"/>
        <end position="134"/>
    </location>
</feature>
<dbReference type="InterPro" id="IPR013518">
    <property type="entry name" value="K_chnl_inward-rec_Kir_cyto"/>
</dbReference>
<evidence type="ECO:0000256" key="3">
    <source>
        <dbReference type="ARBA" id="ARBA00022882"/>
    </source>
</evidence>
<evidence type="ECO:0000256" key="8">
    <source>
        <dbReference type="SAM" id="MobiDB-lite"/>
    </source>
</evidence>
<feature type="region of interest" description="Disordered" evidence="8">
    <location>
        <begin position="1"/>
        <end position="20"/>
    </location>
</feature>
<keyword evidence="4 7" id="KW-0630">Potassium</keyword>
<evidence type="ECO:0000313" key="11">
    <source>
        <dbReference type="Proteomes" id="UP001530315"/>
    </source>
</evidence>
<evidence type="ECO:0000256" key="5">
    <source>
        <dbReference type="ARBA" id="ARBA00023065"/>
    </source>
</evidence>
<dbReference type="SUPFAM" id="SSF81324">
    <property type="entry name" value="Voltage-gated potassium channels"/>
    <property type="match status" value="1"/>
</dbReference>
<organism evidence="10 11">
    <name type="scientific">Stephanodiscus triporus</name>
    <dbReference type="NCBI Taxonomy" id="2934178"/>
    <lineage>
        <taxon>Eukaryota</taxon>
        <taxon>Sar</taxon>
        <taxon>Stramenopiles</taxon>
        <taxon>Ochrophyta</taxon>
        <taxon>Bacillariophyta</taxon>
        <taxon>Coscinodiscophyceae</taxon>
        <taxon>Thalassiosirophycidae</taxon>
        <taxon>Stephanodiscales</taxon>
        <taxon>Stephanodiscaceae</taxon>
        <taxon>Stephanodiscus</taxon>
    </lineage>
</organism>
<keyword evidence="2 7" id="KW-0633">Potassium transport</keyword>
<evidence type="ECO:0000256" key="4">
    <source>
        <dbReference type="ARBA" id="ARBA00022958"/>
    </source>
</evidence>
<evidence type="ECO:0000256" key="6">
    <source>
        <dbReference type="ARBA" id="ARBA00023303"/>
    </source>
</evidence>
<evidence type="ECO:0008006" key="12">
    <source>
        <dbReference type="Google" id="ProtNLM"/>
    </source>
</evidence>
<proteinExistence type="inferred from homology"/>
<keyword evidence="11" id="KW-1185">Reference proteome</keyword>
<feature type="transmembrane region" description="Helical" evidence="9">
    <location>
        <begin position="284"/>
        <end position="309"/>
    </location>
</feature>
<evidence type="ECO:0000256" key="7">
    <source>
        <dbReference type="RuleBase" id="RU003822"/>
    </source>
</evidence>
<keyword evidence="6 7" id="KW-0407">Ion channel</keyword>
<comment type="subcellular location">
    <subcellularLocation>
        <location evidence="7">Membrane</location>
        <topology evidence="7">Multi-pass membrane protein</topology>
    </subcellularLocation>
</comment>
<evidence type="ECO:0000313" key="10">
    <source>
        <dbReference type="EMBL" id="KAL3785894.1"/>
    </source>
</evidence>
<dbReference type="GO" id="GO:0034220">
    <property type="term" value="P:monoatomic ion transmembrane transport"/>
    <property type="evidence" value="ECO:0007669"/>
    <property type="project" value="UniProtKB-KW"/>
</dbReference>